<dbReference type="PANTHER" id="PTHR30126:SF40">
    <property type="entry name" value="HTH-TYPE TRANSCRIPTIONAL REGULATOR GLTR"/>
    <property type="match status" value="1"/>
</dbReference>
<dbReference type="PRINTS" id="PR00039">
    <property type="entry name" value="HTHLYSR"/>
</dbReference>
<evidence type="ECO:0000256" key="4">
    <source>
        <dbReference type="ARBA" id="ARBA00023163"/>
    </source>
</evidence>
<dbReference type="Pfam" id="PF00126">
    <property type="entry name" value="HTH_1"/>
    <property type="match status" value="1"/>
</dbReference>
<name>A0ABZ1YV98_9NOCA</name>
<proteinExistence type="inferred from homology"/>
<sequence>MDIKQLTAFVTVAELGSVTRAADSLHSTQSSVTRQIQALEQELGVMLFERNRYGMTPTIAGRVMAERSRAALLELGRARAEITPMPTATGTVTVGLLESIAETIGLPLATTVLHEYPGLDLRVVVGDSGHLQRRMDAGELDVCLTAERPGITALSPTPLATEQLWAIAPADALLRADAPVALRDVAEHPMVLPPVGSALRDLLDSMDVRFRVMVTASLRIQKQLVAGGRGWAVLPPIAFAEELVAHSISAAPLHGPQLRRRIVLTIAPTAPCTPAAEDVARLLARLVRSEIRDGRWPSARLIGYRGDDSRLCR</sequence>
<dbReference type="RefSeq" id="WP_327099074.1">
    <property type="nucleotide sequence ID" value="NZ_CP109149.1"/>
</dbReference>
<dbReference type="InterPro" id="IPR000847">
    <property type="entry name" value="LysR_HTH_N"/>
</dbReference>
<keyword evidence="4" id="KW-0804">Transcription</keyword>
<reference evidence="6" key="1">
    <citation type="submission" date="2022-10" db="EMBL/GenBank/DDBJ databases">
        <title>The complete genomes of actinobacterial strains from the NBC collection.</title>
        <authorList>
            <person name="Joergensen T.S."/>
            <person name="Alvarez Arevalo M."/>
            <person name="Sterndorff E.B."/>
            <person name="Faurdal D."/>
            <person name="Vuksanovic O."/>
            <person name="Mourched A.-S."/>
            <person name="Charusanti P."/>
            <person name="Shaw S."/>
            <person name="Blin K."/>
            <person name="Weber T."/>
        </authorList>
    </citation>
    <scope>NUCLEOTIDE SEQUENCE</scope>
    <source>
        <strain evidence="6">NBC_01482</strain>
    </source>
</reference>
<dbReference type="Pfam" id="PF03466">
    <property type="entry name" value="LysR_substrate"/>
    <property type="match status" value="1"/>
</dbReference>
<organism evidence="6 7">
    <name type="scientific">Nocardia vinacea</name>
    <dbReference type="NCBI Taxonomy" id="96468"/>
    <lineage>
        <taxon>Bacteria</taxon>
        <taxon>Bacillati</taxon>
        <taxon>Actinomycetota</taxon>
        <taxon>Actinomycetes</taxon>
        <taxon>Mycobacteriales</taxon>
        <taxon>Nocardiaceae</taxon>
        <taxon>Nocardia</taxon>
    </lineage>
</organism>
<comment type="similarity">
    <text evidence="1">Belongs to the LysR transcriptional regulatory family.</text>
</comment>
<evidence type="ECO:0000313" key="7">
    <source>
        <dbReference type="Proteomes" id="UP001432062"/>
    </source>
</evidence>
<keyword evidence="7" id="KW-1185">Reference proteome</keyword>
<evidence type="ECO:0000259" key="5">
    <source>
        <dbReference type="PROSITE" id="PS50931"/>
    </source>
</evidence>
<dbReference type="EMBL" id="CP109441">
    <property type="protein sequence ID" value="WUV45816.1"/>
    <property type="molecule type" value="Genomic_DNA"/>
</dbReference>
<dbReference type="SUPFAM" id="SSF53850">
    <property type="entry name" value="Periplasmic binding protein-like II"/>
    <property type="match status" value="1"/>
</dbReference>
<keyword evidence="2" id="KW-0805">Transcription regulation</keyword>
<evidence type="ECO:0000313" key="6">
    <source>
        <dbReference type="EMBL" id="WUV45816.1"/>
    </source>
</evidence>
<dbReference type="Proteomes" id="UP001432062">
    <property type="component" value="Chromosome"/>
</dbReference>
<dbReference type="PANTHER" id="PTHR30126">
    <property type="entry name" value="HTH-TYPE TRANSCRIPTIONAL REGULATOR"/>
    <property type="match status" value="1"/>
</dbReference>
<dbReference type="PROSITE" id="PS50931">
    <property type="entry name" value="HTH_LYSR"/>
    <property type="match status" value="1"/>
</dbReference>
<dbReference type="SUPFAM" id="SSF46785">
    <property type="entry name" value="Winged helix' DNA-binding domain"/>
    <property type="match status" value="1"/>
</dbReference>
<dbReference type="InterPro" id="IPR005119">
    <property type="entry name" value="LysR_subst-bd"/>
</dbReference>
<evidence type="ECO:0000256" key="1">
    <source>
        <dbReference type="ARBA" id="ARBA00009437"/>
    </source>
</evidence>
<accession>A0ABZ1YV98</accession>
<gene>
    <name evidence="6" type="ORF">OG563_43190</name>
</gene>
<protein>
    <submittedName>
        <fullName evidence="6">LysR family transcriptional regulator</fullName>
    </submittedName>
</protein>
<evidence type="ECO:0000256" key="2">
    <source>
        <dbReference type="ARBA" id="ARBA00023015"/>
    </source>
</evidence>
<dbReference type="InterPro" id="IPR036388">
    <property type="entry name" value="WH-like_DNA-bd_sf"/>
</dbReference>
<dbReference type="Gene3D" id="3.40.190.10">
    <property type="entry name" value="Periplasmic binding protein-like II"/>
    <property type="match status" value="2"/>
</dbReference>
<dbReference type="InterPro" id="IPR036390">
    <property type="entry name" value="WH_DNA-bd_sf"/>
</dbReference>
<dbReference type="Gene3D" id="1.10.10.10">
    <property type="entry name" value="Winged helix-like DNA-binding domain superfamily/Winged helix DNA-binding domain"/>
    <property type="match status" value="1"/>
</dbReference>
<keyword evidence="3" id="KW-0238">DNA-binding</keyword>
<evidence type="ECO:0000256" key="3">
    <source>
        <dbReference type="ARBA" id="ARBA00023125"/>
    </source>
</evidence>
<feature type="domain" description="HTH lysR-type" evidence="5">
    <location>
        <begin position="1"/>
        <end position="58"/>
    </location>
</feature>